<dbReference type="InterPro" id="IPR036624">
    <property type="entry name" value="Hcp1-lik_sf"/>
</dbReference>
<dbReference type="Pfam" id="PF05638">
    <property type="entry name" value="T6SS_HCP"/>
    <property type="match status" value="1"/>
</dbReference>
<dbReference type="Proteomes" id="UP000289821">
    <property type="component" value="Unassembled WGS sequence"/>
</dbReference>
<evidence type="ECO:0000256" key="1">
    <source>
        <dbReference type="SAM" id="MobiDB-lite"/>
    </source>
</evidence>
<reference evidence="2 3" key="1">
    <citation type="submission" date="2018-07" db="EMBL/GenBank/DDBJ databases">
        <title>Leeuwenhoekiella genomics.</title>
        <authorList>
            <person name="Tahon G."/>
            <person name="Willems A."/>
        </authorList>
    </citation>
    <scope>NUCLEOTIDE SEQUENCE [LARGE SCALE GENOMIC DNA]</scope>
    <source>
        <strain evidence="2 3">R-50232</strain>
    </source>
</reference>
<dbReference type="AlphaFoldDB" id="A0A4Q0NUL6"/>
<protein>
    <submittedName>
        <fullName evidence="2">Type VI secretion system Hcp family effector</fullName>
    </submittedName>
</protein>
<feature type="compositionally biased region" description="Basic and acidic residues" evidence="1">
    <location>
        <begin position="170"/>
        <end position="179"/>
    </location>
</feature>
<dbReference type="InterPro" id="IPR008514">
    <property type="entry name" value="T6SS_Hcp"/>
</dbReference>
<dbReference type="PANTHER" id="PTHR36152:SF1">
    <property type="entry name" value="UBIQUITIN-LIKE DOMAIN-CONTAINING PROTEIN"/>
    <property type="match status" value="1"/>
</dbReference>
<gene>
    <name evidence="2" type="ORF">DSM04_103112</name>
</gene>
<organism evidence="2 3">
    <name type="scientific">Leeuwenhoekiella aestuarii</name>
    <dbReference type="NCBI Taxonomy" id="2249426"/>
    <lineage>
        <taxon>Bacteria</taxon>
        <taxon>Pseudomonadati</taxon>
        <taxon>Bacteroidota</taxon>
        <taxon>Flavobacteriia</taxon>
        <taxon>Flavobacteriales</taxon>
        <taxon>Flavobacteriaceae</taxon>
        <taxon>Leeuwenhoekiella</taxon>
    </lineage>
</organism>
<dbReference type="InterPro" id="IPR053165">
    <property type="entry name" value="HSI-I_assembly_Hcp1"/>
</dbReference>
<keyword evidence="3" id="KW-1185">Reference proteome</keyword>
<dbReference type="EMBL" id="QOVI01000003">
    <property type="protein sequence ID" value="RXG15224.1"/>
    <property type="molecule type" value="Genomic_DNA"/>
</dbReference>
<dbReference type="SUPFAM" id="SSF141452">
    <property type="entry name" value="Hcp1-like"/>
    <property type="match status" value="1"/>
</dbReference>
<dbReference type="PANTHER" id="PTHR36152">
    <property type="entry name" value="CYTOPLASMIC PROTEIN-RELATED"/>
    <property type="match status" value="1"/>
</dbReference>
<feature type="region of interest" description="Disordered" evidence="1">
    <location>
        <begin position="157"/>
        <end position="179"/>
    </location>
</feature>
<dbReference type="OrthoDB" id="1447896at2"/>
<sequence length="179" mass="20086">MKRTFITLLFLFFLGLAVVNAQTLMYLEIPDIEGESQRANFEDQIEIDAFSFSIQSPKSKMGSGRQRSTPRVSGITLKKKVDIATNPMLDALTKSIRFDEVKLSLINSASGQNADSYLTYTLTNAVISSYNVEGTTEDNKPREDWLIYFEKLHSEYTRTNSDGSPGDSNEFEHSSKMGS</sequence>
<comment type="caution">
    <text evidence="2">The sequence shown here is derived from an EMBL/GenBank/DDBJ whole genome shotgun (WGS) entry which is preliminary data.</text>
</comment>
<dbReference type="Gene3D" id="2.30.110.20">
    <property type="entry name" value="Hcp1-like"/>
    <property type="match status" value="1"/>
</dbReference>
<accession>A0A4Q0NUL6</accession>
<proteinExistence type="predicted"/>
<name>A0A4Q0NUL6_9FLAO</name>
<dbReference type="RefSeq" id="WP_128760824.1">
    <property type="nucleotide sequence ID" value="NZ_QOVI01000003.1"/>
</dbReference>
<evidence type="ECO:0000313" key="3">
    <source>
        <dbReference type="Proteomes" id="UP000289821"/>
    </source>
</evidence>
<feature type="compositionally biased region" description="Polar residues" evidence="1">
    <location>
        <begin position="157"/>
        <end position="167"/>
    </location>
</feature>
<evidence type="ECO:0000313" key="2">
    <source>
        <dbReference type="EMBL" id="RXG15224.1"/>
    </source>
</evidence>